<evidence type="ECO:0000256" key="1">
    <source>
        <dbReference type="SAM" id="MobiDB-lite"/>
    </source>
</evidence>
<organism evidence="2 3">
    <name type="scientific">Choiromyces venosus 120613-1</name>
    <dbReference type="NCBI Taxonomy" id="1336337"/>
    <lineage>
        <taxon>Eukaryota</taxon>
        <taxon>Fungi</taxon>
        <taxon>Dikarya</taxon>
        <taxon>Ascomycota</taxon>
        <taxon>Pezizomycotina</taxon>
        <taxon>Pezizomycetes</taxon>
        <taxon>Pezizales</taxon>
        <taxon>Tuberaceae</taxon>
        <taxon>Choiromyces</taxon>
    </lineage>
</organism>
<accession>A0A3N4JWN5</accession>
<dbReference type="EMBL" id="ML120375">
    <property type="protein sequence ID" value="RPB01232.1"/>
    <property type="molecule type" value="Genomic_DNA"/>
</dbReference>
<proteinExistence type="predicted"/>
<evidence type="ECO:0000313" key="2">
    <source>
        <dbReference type="EMBL" id="RPB01232.1"/>
    </source>
</evidence>
<dbReference type="AlphaFoldDB" id="A0A3N4JWN5"/>
<sequence length="141" mass="15408">MTTNNHHKQQFLYHYYYGNQQQYPPTASPVAHQPFTPSFIIVRAPPVVQAAKPTQATKPKDAENGKHPDISWMFSPDSGYYKAPVTSTPSSSTLVQAPTTAGPIFARQLVPSQGPDWAVVQVSVQPVAKKPAMPNAAGFYL</sequence>
<gene>
    <name evidence="2" type="ORF">L873DRAFT_1804151</name>
</gene>
<reference evidence="2 3" key="1">
    <citation type="journal article" date="2018" name="Nat. Ecol. Evol.">
        <title>Pezizomycetes genomes reveal the molecular basis of ectomycorrhizal truffle lifestyle.</title>
        <authorList>
            <person name="Murat C."/>
            <person name="Payen T."/>
            <person name="Noel B."/>
            <person name="Kuo A."/>
            <person name="Morin E."/>
            <person name="Chen J."/>
            <person name="Kohler A."/>
            <person name="Krizsan K."/>
            <person name="Balestrini R."/>
            <person name="Da Silva C."/>
            <person name="Montanini B."/>
            <person name="Hainaut M."/>
            <person name="Levati E."/>
            <person name="Barry K.W."/>
            <person name="Belfiori B."/>
            <person name="Cichocki N."/>
            <person name="Clum A."/>
            <person name="Dockter R.B."/>
            <person name="Fauchery L."/>
            <person name="Guy J."/>
            <person name="Iotti M."/>
            <person name="Le Tacon F."/>
            <person name="Lindquist E.A."/>
            <person name="Lipzen A."/>
            <person name="Malagnac F."/>
            <person name="Mello A."/>
            <person name="Molinier V."/>
            <person name="Miyauchi S."/>
            <person name="Poulain J."/>
            <person name="Riccioni C."/>
            <person name="Rubini A."/>
            <person name="Sitrit Y."/>
            <person name="Splivallo R."/>
            <person name="Traeger S."/>
            <person name="Wang M."/>
            <person name="Zifcakova L."/>
            <person name="Wipf D."/>
            <person name="Zambonelli A."/>
            <person name="Paolocci F."/>
            <person name="Nowrousian M."/>
            <person name="Ottonello S."/>
            <person name="Baldrian P."/>
            <person name="Spatafora J.W."/>
            <person name="Henrissat B."/>
            <person name="Nagy L.G."/>
            <person name="Aury J.M."/>
            <person name="Wincker P."/>
            <person name="Grigoriev I.V."/>
            <person name="Bonfante P."/>
            <person name="Martin F.M."/>
        </authorList>
    </citation>
    <scope>NUCLEOTIDE SEQUENCE [LARGE SCALE GENOMIC DNA]</scope>
    <source>
        <strain evidence="2 3">120613-1</strain>
    </source>
</reference>
<evidence type="ECO:0000313" key="3">
    <source>
        <dbReference type="Proteomes" id="UP000276215"/>
    </source>
</evidence>
<feature type="compositionally biased region" description="Basic and acidic residues" evidence="1">
    <location>
        <begin position="58"/>
        <end position="69"/>
    </location>
</feature>
<dbReference type="Proteomes" id="UP000276215">
    <property type="component" value="Unassembled WGS sequence"/>
</dbReference>
<protein>
    <submittedName>
        <fullName evidence="2">Uncharacterized protein</fullName>
    </submittedName>
</protein>
<name>A0A3N4JWN5_9PEZI</name>
<feature type="region of interest" description="Disordered" evidence="1">
    <location>
        <begin position="50"/>
        <end position="69"/>
    </location>
</feature>
<keyword evidence="3" id="KW-1185">Reference proteome</keyword>